<organism evidence="1 2">
    <name type="scientific">Streptacidiphilus alkalitolerans</name>
    <dbReference type="NCBI Taxonomy" id="3342712"/>
    <lineage>
        <taxon>Bacteria</taxon>
        <taxon>Bacillati</taxon>
        <taxon>Actinomycetota</taxon>
        <taxon>Actinomycetes</taxon>
        <taxon>Kitasatosporales</taxon>
        <taxon>Streptomycetaceae</taxon>
        <taxon>Streptacidiphilus</taxon>
    </lineage>
</organism>
<comment type="caution">
    <text evidence="1">The sequence shown here is derived from an EMBL/GenBank/DDBJ whole genome shotgun (WGS) entry which is preliminary data.</text>
</comment>
<proteinExistence type="predicted"/>
<evidence type="ECO:0000313" key="2">
    <source>
        <dbReference type="Proteomes" id="UP001592582"/>
    </source>
</evidence>
<name>A0ABV6VFA2_9ACTN</name>
<dbReference type="EMBL" id="JBHEZX010000011">
    <property type="protein sequence ID" value="MFC1412410.1"/>
    <property type="molecule type" value="Genomic_DNA"/>
</dbReference>
<accession>A0ABV6VFA2</accession>
<gene>
    <name evidence="1" type="ORF">ACEZDG_24380</name>
</gene>
<keyword evidence="2" id="KW-1185">Reference proteome</keyword>
<evidence type="ECO:0000313" key="1">
    <source>
        <dbReference type="EMBL" id="MFC1412410.1"/>
    </source>
</evidence>
<dbReference type="Proteomes" id="UP001592582">
    <property type="component" value="Unassembled WGS sequence"/>
</dbReference>
<reference evidence="1 2" key="1">
    <citation type="submission" date="2024-09" db="EMBL/GenBank/DDBJ databases">
        <authorList>
            <person name="Lee S.D."/>
        </authorList>
    </citation>
    <scope>NUCLEOTIDE SEQUENCE [LARGE SCALE GENOMIC DNA]</scope>
    <source>
        <strain evidence="1 2">N1-1</strain>
    </source>
</reference>
<sequence length="234" mass="22636">MAVGRVADGTSPVRRRPGVPAARPGGRSGGRSGVKGRAAGRGPFAALVVLILAGGLIGLLMLNTALNQGSFQLSQLQQRTNSLTDERQGLQQQIAAWSAPDALSARAQQLGMVPGGTPAFLQDNGTVLGRPKALDGSLALPTATPTPAARASASATATAKPGAPGATATATARAGAAAQATAKPTATATPTAATGGTAAGTAPHGTRPASGGTLPHGAEPAGPTATPTAARRGA</sequence>
<protein>
    <submittedName>
        <fullName evidence="1">Uncharacterized protein</fullName>
    </submittedName>
</protein>